<dbReference type="InterPro" id="IPR029045">
    <property type="entry name" value="ClpP/crotonase-like_dom_sf"/>
</dbReference>
<organism evidence="2 3">
    <name type="scientific">Ganoderma sinense ZZ0214-1</name>
    <dbReference type="NCBI Taxonomy" id="1077348"/>
    <lineage>
        <taxon>Eukaryota</taxon>
        <taxon>Fungi</taxon>
        <taxon>Dikarya</taxon>
        <taxon>Basidiomycota</taxon>
        <taxon>Agaricomycotina</taxon>
        <taxon>Agaricomycetes</taxon>
        <taxon>Polyporales</taxon>
        <taxon>Polyporaceae</taxon>
        <taxon>Ganoderma</taxon>
    </lineage>
</organism>
<reference evidence="2 3" key="1">
    <citation type="journal article" date="2015" name="Sci. Rep.">
        <title>Chromosome-level genome map provides insights into diverse defense mechanisms in the medicinal fungus Ganoderma sinense.</title>
        <authorList>
            <person name="Zhu Y."/>
            <person name="Xu J."/>
            <person name="Sun C."/>
            <person name="Zhou S."/>
            <person name="Xu H."/>
            <person name="Nelson D.R."/>
            <person name="Qian J."/>
            <person name="Song J."/>
            <person name="Luo H."/>
            <person name="Xiang L."/>
            <person name="Li Y."/>
            <person name="Xu Z."/>
            <person name="Ji A."/>
            <person name="Wang L."/>
            <person name="Lu S."/>
            <person name="Hayward A."/>
            <person name="Sun W."/>
            <person name="Li X."/>
            <person name="Schwartz D.C."/>
            <person name="Wang Y."/>
            <person name="Chen S."/>
        </authorList>
    </citation>
    <scope>NUCLEOTIDE SEQUENCE [LARGE SCALE GENOMIC DNA]</scope>
    <source>
        <strain evidence="2 3">ZZ0214-1</strain>
    </source>
</reference>
<dbReference type="PANTHER" id="PTHR37049:SF4">
    <property type="entry name" value="RHODANESE DOMAIN-CONTAINING PROTEIN"/>
    <property type="match status" value="1"/>
</dbReference>
<comment type="caution">
    <text evidence="2">The sequence shown here is derived from an EMBL/GenBank/DDBJ whole genome shotgun (WGS) entry which is preliminary data.</text>
</comment>
<dbReference type="STRING" id="1077348.A0A2G8S5K3"/>
<dbReference type="EMBL" id="AYKW01000023">
    <property type="protein sequence ID" value="PIL29017.1"/>
    <property type="molecule type" value="Genomic_DNA"/>
</dbReference>
<evidence type="ECO:0008006" key="4">
    <source>
        <dbReference type="Google" id="ProtNLM"/>
    </source>
</evidence>
<keyword evidence="3" id="KW-1185">Reference proteome</keyword>
<feature type="signal peptide" evidence="1">
    <location>
        <begin position="1"/>
        <end position="23"/>
    </location>
</feature>
<keyword evidence="1" id="KW-0732">Signal</keyword>
<accession>A0A2G8S5K3</accession>
<dbReference type="OrthoDB" id="27214at2759"/>
<gene>
    <name evidence="2" type="ORF">GSI_09065</name>
</gene>
<protein>
    <recommendedName>
        <fullName evidence="4">Tail specific protease domain-containing protein</fullName>
    </recommendedName>
</protein>
<dbReference type="Proteomes" id="UP000230002">
    <property type="component" value="Unassembled WGS sequence"/>
</dbReference>
<sequence>MVPSTGRFAALVALLGYGSVALAAPSAASDPCVKVAGQAFVPPSDALACYKSFPFNETIRQNVLTVVDRVLNFYTFEDYYLHSPKPFQDSTVNIRAQLKRIGSTKYKTDFDFNYDLYNVVNQLNDGHTLWITKCYGVYENLLPAPVVTLEQNGAEGVYVVPDLDQFIPLLGSNFTDYFASAKFDWKRLAGARVLEIEGKDPYAYAEHIAHTQSGNYLDHGVRVNSVFSSYRISGTSYSQRFGDIAGSAFPDKDTLTMKVHVVNATKAETIKVPFLASFAGVPFKNGADFWANNCAPNAQTNGVDLKNTGEMEKLVKRTPERARRLAKASIIDKQKLAVGLPTQFEPTTPKLNGSEGVIKSYILPDGKTGVMFVSSFEPDDANAFMTDVQTVFNQFKAKGVSQLLLDLTNNGDRSLFGMDTDARIGGYVCLGHFLHAFLVGKKNLGDFKNPGFQSTMRASPLAQKILASVISLGLNSTNSFYAPSNCRVIDYDNSTGAFLNDTVMPSNYNYMTPTTTRKINGQDFIESQRIADACESIFNVDIPEEPYFALDKIAIVGNANCASTCAMFTTLMNERHNTAIANFGGKPGSKFEYKGMAGNEVLEWVDLDSEIKTANLKNDPLAPPDLLVNANIRHNWRIAYSFFDEKTPIEYKSERARFRFPYTLDTYNNPQNLWTFAASKLFSSDGSSYYA</sequence>
<feature type="chain" id="PRO_5013809111" description="Tail specific protease domain-containing protein" evidence="1">
    <location>
        <begin position="24"/>
        <end position="691"/>
    </location>
</feature>
<dbReference type="Gene3D" id="3.90.226.10">
    <property type="entry name" value="2-enoyl-CoA Hydratase, Chain A, domain 1"/>
    <property type="match status" value="1"/>
</dbReference>
<dbReference type="PANTHER" id="PTHR37049">
    <property type="entry name" value="PEPTIDASE S41 FAMILY PROTEIN"/>
    <property type="match status" value="1"/>
</dbReference>
<name>A0A2G8S5K3_9APHY</name>
<dbReference type="AlphaFoldDB" id="A0A2G8S5K3"/>
<dbReference type="InterPro" id="IPR052766">
    <property type="entry name" value="S41A_metabolite_peptidase"/>
</dbReference>
<proteinExistence type="predicted"/>
<evidence type="ECO:0000313" key="2">
    <source>
        <dbReference type="EMBL" id="PIL29017.1"/>
    </source>
</evidence>
<dbReference type="SUPFAM" id="SSF52096">
    <property type="entry name" value="ClpP/crotonase"/>
    <property type="match status" value="1"/>
</dbReference>
<evidence type="ECO:0000313" key="3">
    <source>
        <dbReference type="Proteomes" id="UP000230002"/>
    </source>
</evidence>
<evidence type="ECO:0000256" key="1">
    <source>
        <dbReference type="SAM" id="SignalP"/>
    </source>
</evidence>